<dbReference type="GO" id="GO:0046872">
    <property type="term" value="F:metal ion binding"/>
    <property type="evidence" value="ECO:0007669"/>
    <property type="project" value="UniProtKB-KW"/>
</dbReference>
<dbReference type="GO" id="GO:0020037">
    <property type="term" value="F:heme binding"/>
    <property type="evidence" value="ECO:0007669"/>
    <property type="project" value="InterPro"/>
</dbReference>
<feature type="region of interest" description="Disordered" evidence="6">
    <location>
        <begin position="23"/>
        <end position="54"/>
    </location>
</feature>
<feature type="signal peptide" evidence="7">
    <location>
        <begin position="1"/>
        <end position="20"/>
    </location>
</feature>
<dbReference type="GO" id="GO:0005576">
    <property type="term" value="C:extracellular region"/>
    <property type="evidence" value="ECO:0007669"/>
    <property type="project" value="UniProtKB-SubCell"/>
</dbReference>
<dbReference type="Proteomes" id="UP000288716">
    <property type="component" value="Unassembled WGS sequence"/>
</dbReference>
<gene>
    <name evidence="8" type="ORF">B4U80_11007</name>
</gene>
<dbReference type="PROSITE" id="PS50292">
    <property type="entry name" value="PEROXIDASE_3"/>
    <property type="match status" value="1"/>
</dbReference>
<dbReference type="Pfam" id="PF03098">
    <property type="entry name" value="An_peroxidase"/>
    <property type="match status" value="1"/>
</dbReference>
<keyword evidence="9" id="KW-1185">Reference proteome</keyword>
<dbReference type="SUPFAM" id="SSF48113">
    <property type="entry name" value="Heme-dependent peroxidases"/>
    <property type="match status" value="1"/>
</dbReference>
<keyword evidence="4 7" id="KW-0732">Signal</keyword>
<dbReference type="InterPro" id="IPR010255">
    <property type="entry name" value="Haem_peroxidase_sf"/>
</dbReference>
<dbReference type="STRING" id="299467.A0A443SNZ9"/>
<accession>A0A443SNZ9</accession>
<feature type="compositionally biased region" description="Basic and acidic residues" evidence="6">
    <location>
        <begin position="25"/>
        <end position="42"/>
    </location>
</feature>
<keyword evidence="3 8" id="KW-0560">Oxidoreductase</keyword>
<dbReference type="CDD" id="cd09823">
    <property type="entry name" value="peroxinectin_like"/>
    <property type="match status" value="1"/>
</dbReference>
<evidence type="ECO:0000256" key="3">
    <source>
        <dbReference type="ARBA" id="ARBA00022559"/>
    </source>
</evidence>
<evidence type="ECO:0000256" key="7">
    <source>
        <dbReference type="SAM" id="SignalP"/>
    </source>
</evidence>
<evidence type="ECO:0000256" key="6">
    <source>
        <dbReference type="SAM" id="MobiDB-lite"/>
    </source>
</evidence>
<dbReference type="EMBL" id="NCKV01000999">
    <property type="protein sequence ID" value="RWS29259.1"/>
    <property type="molecule type" value="Genomic_DNA"/>
</dbReference>
<keyword evidence="5" id="KW-0349">Heme</keyword>
<keyword evidence="3 8" id="KW-0575">Peroxidase</keyword>
<keyword evidence="5" id="KW-0479">Metal-binding</keyword>
<dbReference type="InterPro" id="IPR019791">
    <property type="entry name" value="Haem_peroxidase_animal"/>
</dbReference>
<organism evidence="8 9">
    <name type="scientific">Leptotrombidium deliense</name>
    <dbReference type="NCBI Taxonomy" id="299467"/>
    <lineage>
        <taxon>Eukaryota</taxon>
        <taxon>Metazoa</taxon>
        <taxon>Ecdysozoa</taxon>
        <taxon>Arthropoda</taxon>
        <taxon>Chelicerata</taxon>
        <taxon>Arachnida</taxon>
        <taxon>Acari</taxon>
        <taxon>Acariformes</taxon>
        <taxon>Trombidiformes</taxon>
        <taxon>Prostigmata</taxon>
        <taxon>Anystina</taxon>
        <taxon>Parasitengona</taxon>
        <taxon>Trombiculoidea</taxon>
        <taxon>Trombiculidae</taxon>
        <taxon>Leptotrombidium</taxon>
    </lineage>
</organism>
<name>A0A443SNZ9_9ACAR</name>
<evidence type="ECO:0000256" key="1">
    <source>
        <dbReference type="ARBA" id="ARBA00004613"/>
    </source>
</evidence>
<dbReference type="FunFam" id="1.10.640.10:FF:000003">
    <property type="entry name" value="chorion peroxidase"/>
    <property type="match status" value="1"/>
</dbReference>
<evidence type="ECO:0000256" key="2">
    <source>
        <dbReference type="ARBA" id="ARBA00022525"/>
    </source>
</evidence>
<dbReference type="PANTHER" id="PTHR11475">
    <property type="entry name" value="OXIDASE/PEROXIDASE"/>
    <property type="match status" value="1"/>
</dbReference>
<dbReference type="InterPro" id="IPR037120">
    <property type="entry name" value="Haem_peroxidase_sf_animal"/>
</dbReference>
<evidence type="ECO:0000256" key="5">
    <source>
        <dbReference type="PIRSR" id="PIRSR619791-2"/>
    </source>
</evidence>
<dbReference type="PRINTS" id="PR00457">
    <property type="entry name" value="ANPEROXIDASE"/>
</dbReference>
<proteinExistence type="predicted"/>
<feature type="binding site" description="axial binding residue" evidence="5">
    <location>
        <position position="548"/>
    </location>
    <ligand>
        <name>heme b</name>
        <dbReference type="ChEBI" id="CHEBI:60344"/>
    </ligand>
    <ligandPart>
        <name>Fe</name>
        <dbReference type="ChEBI" id="CHEBI:18248"/>
    </ligandPart>
</feature>
<keyword evidence="5" id="KW-0408">Iron</keyword>
<comment type="subcellular location">
    <subcellularLocation>
        <location evidence="1">Secreted</location>
    </subcellularLocation>
</comment>
<comment type="caution">
    <text evidence="8">The sequence shown here is derived from an EMBL/GenBank/DDBJ whole genome shotgun (WGS) entry which is preliminary data.</text>
</comment>
<dbReference type="GO" id="GO:0004601">
    <property type="term" value="F:peroxidase activity"/>
    <property type="evidence" value="ECO:0007669"/>
    <property type="project" value="UniProtKB-KW"/>
</dbReference>
<sequence length="825" mass="94425">MGVRWITLVCLSLLWVSGIADDDSSITKRDSKSSGSGVERRGLPQQPMRYGHNQAPHYSPWATIPGTYGKEAYGGPLVSMGHSYNPHSVYLSYLSSPAFGDYKKRCVRSYGQPPKISENVLEDALKHGQIAADRFMAAEALEFRTGHYLNVSHHGSAGRHQLSGYLRRYEDMFRKEREAIEMEYATKYLYEVTALVPTIRLGKVPYSDKSCYSNYGRPGANDLKCDAHSKYRTVDGSCNNLRHTYWGKSFVCHLRLLPAKYDDGVSHPRTTSVTGAKLPGAREVSTIVLFPKTERSYYTHLKMQYGQYVNHDITNTPTSTPDYDGLLQCCPKSNHPQCFPISVPPNDYQAVRYNKHCLSFIRSAPCPLCTLGVRQQINSGTSFLDNSAVYGSTPTTNHRLRQFHGGLLRVGKDCYGNDIPPQTSRPYHDQCSTRDLKCFDSGDPRINQHPGIAWMHLIFVRLHNHNAMNLAKVNKHWKDEKLYQEARRLSVAQLQHVTYHEYLRIIFGPVFMEFYALETKHAGYSHYEPHTDPTTWNDYAAAACRFGHSQISSFFALIGYKPKHGHHYSLGPYYNTSMKGYFIRDYFFNTRLLHDGWFDAQTRGFLEQSAETVDPSITEDVHNYLYRDVHKEKSGGDLPANNVQRGRDHGLPPYYAYVEFCHGIKLRAWKDLELLIPKDQIYYLRKAYKHVMDIDLYAGGLSERHAVDADVGPTFGCILGVQYYHLKFGDRFFYTHGHQAGSFTLSQYFLLLKQILVMHLFLLSIEQLDNIRDTTSLSSLLCETSDHLQKVQKKGFFPPSDYNPYVPCKSFPGIDFNLWREKPHH</sequence>
<reference evidence="8 9" key="1">
    <citation type="journal article" date="2018" name="Gigascience">
        <title>Genomes of trombidid mites reveal novel predicted allergens and laterally-transferred genes associated with secondary metabolism.</title>
        <authorList>
            <person name="Dong X."/>
            <person name="Chaisiri K."/>
            <person name="Xia D."/>
            <person name="Armstrong S.D."/>
            <person name="Fang Y."/>
            <person name="Donnelly M.J."/>
            <person name="Kadowaki T."/>
            <person name="McGarry J.W."/>
            <person name="Darby A.C."/>
            <person name="Makepeace B.L."/>
        </authorList>
    </citation>
    <scope>NUCLEOTIDE SEQUENCE [LARGE SCALE GENOMIC DNA]</scope>
    <source>
        <strain evidence="8">UoL-UT</strain>
    </source>
</reference>
<dbReference type="VEuPathDB" id="VectorBase:LDEU002781"/>
<feature type="chain" id="PRO_5019510267" evidence="7">
    <location>
        <begin position="21"/>
        <end position="825"/>
    </location>
</feature>
<evidence type="ECO:0000256" key="4">
    <source>
        <dbReference type="ARBA" id="ARBA00022729"/>
    </source>
</evidence>
<evidence type="ECO:0000313" key="8">
    <source>
        <dbReference type="EMBL" id="RWS29259.1"/>
    </source>
</evidence>
<dbReference type="Gene3D" id="1.10.640.10">
    <property type="entry name" value="Haem peroxidase domain superfamily, animal type"/>
    <property type="match status" value="1"/>
</dbReference>
<dbReference type="GO" id="GO:0006979">
    <property type="term" value="P:response to oxidative stress"/>
    <property type="evidence" value="ECO:0007669"/>
    <property type="project" value="InterPro"/>
</dbReference>
<evidence type="ECO:0000313" key="9">
    <source>
        <dbReference type="Proteomes" id="UP000288716"/>
    </source>
</evidence>
<dbReference type="AlphaFoldDB" id="A0A443SNZ9"/>
<dbReference type="PANTHER" id="PTHR11475:SF143">
    <property type="entry name" value="PUTATIVE-RELATED"/>
    <property type="match status" value="1"/>
</dbReference>
<keyword evidence="2" id="KW-0964">Secreted</keyword>
<dbReference type="OrthoDB" id="6498011at2759"/>
<protein>
    <submittedName>
        <fullName evidence="8">Peroxidase-like protein</fullName>
    </submittedName>
</protein>